<gene>
    <name evidence="2" type="ORF">Cgig2_015621</name>
</gene>
<comment type="caution">
    <text evidence="2">The sequence shown here is derived from an EMBL/GenBank/DDBJ whole genome shotgun (WGS) entry which is preliminary data.</text>
</comment>
<dbReference type="AlphaFoldDB" id="A0A9Q1JP80"/>
<reference evidence="2" key="1">
    <citation type="submission" date="2022-04" db="EMBL/GenBank/DDBJ databases">
        <title>Carnegiea gigantea Genome sequencing and assembly v2.</title>
        <authorList>
            <person name="Copetti D."/>
            <person name="Sanderson M.J."/>
            <person name="Burquez A."/>
            <person name="Wojciechowski M.F."/>
        </authorList>
    </citation>
    <scope>NUCLEOTIDE SEQUENCE</scope>
    <source>
        <strain evidence="2">SGP5-SGP5p</strain>
        <tissue evidence="2">Aerial part</tissue>
    </source>
</reference>
<sequence>MTDTLLQQVTEQVKNTMEALSSMRPLPTMCLQLDASHPTSTPLLSRCIEVAMCERSLNLRGMDDLVRGTMIDRLEGTPGRSSGLDRPPSKSKLQPRPRRRYLLPMYGLVSKSRSKPRGLVRKSLGGGTPLRVPQLGNTRKSQLMTAASKLHNTQKYWEFDEQNGHITAQCRELKKALHELTDKGKIDHFLKRGPRSFRKDLNLACEEPERRSAPLKLWPQ</sequence>
<organism evidence="2 3">
    <name type="scientific">Carnegiea gigantea</name>
    <dbReference type="NCBI Taxonomy" id="171969"/>
    <lineage>
        <taxon>Eukaryota</taxon>
        <taxon>Viridiplantae</taxon>
        <taxon>Streptophyta</taxon>
        <taxon>Embryophyta</taxon>
        <taxon>Tracheophyta</taxon>
        <taxon>Spermatophyta</taxon>
        <taxon>Magnoliopsida</taxon>
        <taxon>eudicotyledons</taxon>
        <taxon>Gunneridae</taxon>
        <taxon>Pentapetalae</taxon>
        <taxon>Caryophyllales</taxon>
        <taxon>Cactineae</taxon>
        <taxon>Cactaceae</taxon>
        <taxon>Cactoideae</taxon>
        <taxon>Echinocereeae</taxon>
        <taxon>Carnegiea</taxon>
    </lineage>
</organism>
<evidence type="ECO:0000256" key="1">
    <source>
        <dbReference type="SAM" id="MobiDB-lite"/>
    </source>
</evidence>
<keyword evidence="3" id="KW-1185">Reference proteome</keyword>
<evidence type="ECO:0000313" key="2">
    <source>
        <dbReference type="EMBL" id="KAJ8428180.1"/>
    </source>
</evidence>
<name>A0A9Q1JP80_9CARY</name>
<evidence type="ECO:0000313" key="3">
    <source>
        <dbReference type="Proteomes" id="UP001153076"/>
    </source>
</evidence>
<feature type="region of interest" description="Disordered" evidence="1">
    <location>
        <begin position="73"/>
        <end position="97"/>
    </location>
</feature>
<proteinExistence type="predicted"/>
<protein>
    <submittedName>
        <fullName evidence="2">Uncharacterized protein</fullName>
    </submittedName>
</protein>
<dbReference type="OrthoDB" id="1740536at2759"/>
<feature type="region of interest" description="Disordered" evidence="1">
    <location>
        <begin position="114"/>
        <end position="135"/>
    </location>
</feature>
<accession>A0A9Q1JP80</accession>
<dbReference type="EMBL" id="JAKOGI010001043">
    <property type="protein sequence ID" value="KAJ8428180.1"/>
    <property type="molecule type" value="Genomic_DNA"/>
</dbReference>
<dbReference type="Proteomes" id="UP001153076">
    <property type="component" value="Unassembled WGS sequence"/>
</dbReference>